<evidence type="ECO:0000256" key="1">
    <source>
        <dbReference type="SAM" id="MobiDB-lite"/>
    </source>
</evidence>
<dbReference type="InterPro" id="IPR018247">
    <property type="entry name" value="EF_Hand_1_Ca_BS"/>
</dbReference>
<evidence type="ECO:0000313" key="3">
    <source>
        <dbReference type="EMBL" id="GBC59355.1"/>
    </source>
</evidence>
<dbReference type="GO" id="GO:0000272">
    <property type="term" value="P:polysaccharide catabolic process"/>
    <property type="evidence" value="ECO:0007669"/>
    <property type="project" value="InterPro"/>
</dbReference>
<name>A0A401FQW6_9BACT</name>
<dbReference type="RefSeq" id="WP_166404781.1">
    <property type="nucleotide sequence ID" value="NZ_BEXT01000001.1"/>
</dbReference>
<dbReference type="Gene3D" id="1.10.1330.10">
    <property type="entry name" value="Dockerin domain"/>
    <property type="match status" value="1"/>
</dbReference>
<dbReference type="PROSITE" id="PS00018">
    <property type="entry name" value="EF_HAND_1"/>
    <property type="match status" value="2"/>
</dbReference>
<keyword evidence="4" id="KW-1185">Reference proteome</keyword>
<comment type="caution">
    <text evidence="3">The sequence shown here is derived from an EMBL/GenBank/DDBJ whole genome shotgun (WGS) entry which is preliminary data.</text>
</comment>
<protein>
    <recommendedName>
        <fullName evidence="2">DUF4114 domain-containing protein</fullName>
    </recommendedName>
</protein>
<feature type="compositionally biased region" description="Acidic residues" evidence="1">
    <location>
        <begin position="7"/>
        <end position="21"/>
    </location>
</feature>
<gene>
    <name evidence="3" type="ORF">DENIS_0294</name>
</gene>
<evidence type="ECO:0000259" key="2">
    <source>
        <dbReference type="Pfam" id="PF13448"/>
    </source>
</evidence>
<dbReference type="Gene3D" id="2.60.40.10">
    <property type="entry name" value="Immunoglobulins"/>
    <property type="match status" value="1"/>
</dbReference>
<dbReference type="InterPro" id="IPR013783">
    <property type="entry name" value="Ig-like_fold"/>
</dbReference>
<evidence type="ECO:0000313" key="4">
    <source>
        <dbReference type="Proteomes" id="UP000288096"/>
    </source>
</evidence>
<sequence length="1111" mass="122289">MAANVLADEDEPVNADVEAGDETQGNVTLNPGFVKGEISIGDVSSNTVEMTHVVFYADSRDAIGNALRADLTLNKTDDDLGNYDLTVHIPDETWKTGGTQDYRVSCVVKFDNDGDQYLAFKSQHADVLYMSEPKIVNFKMTPGYISGELVTNCEFKSGWIRARTGDRYNDNPNYTEARIETAPAEGDPHRMRFHFPVAPCKSLKVWGHYELANGWAFDLEEKTIGQIAAGEAVDPGWEVHQCNETGCERTLKGQIGVEGLGEGYVLDRHEVYLKGATRRELKNSTGSYEFGDLREGEHQLYVYSRFNKYEDILYHPFADYNSGYYDEGRKYYDFIKKDITCGEKTENVISKAAFVSGKIFFKKDATVVAFKEDQDPENPMPGLTYCLLWGHGMNGARGVAGGDRNGWAQHRVDRDTGKYKLLLTEGEWNIYSSRFDFCHREEIDLCGDGNPKYVNTRMYVYDYTRSNQYGHDASVSLNAGETLGDYNIEYETGAVTIKFHINGGGQLSEPSLYARNITEDENGNRQRMVEVSGWGAPVRGQYADVGEATIIGTPGEYTVQAKAKVNGVMTTFGEEVIHIVAGICQTFEFGAPTLTMDEQASDLDPCGGEITLSGKATDADAVTGITINGEPVDFVSTDNPDDSNEVSFSQTISLEDGVNKIETVVANVNGKETSETRTIRNYTAGVFNISEDGIIKADYLFDGGAYEGELGIFSLDGMGDLEPGSEEFIAEAIRRVLSDSEQGHVLIRDKEQGARFDGPLGASHEGNFNEGPYVGLHQFSMKPGDRAALVLIPDGTFEEVRENPSTTNAKKQPLFSLATANPDDGLYYGQIAGIPVDGMDNSFIEAIAFEDLPVENSDQDYNDLILQLKGATVCSPTLDVVINEEKEWRTGEDGVSSHLNIPAPDENGLWLTFTLKSPADLLVYDPQGRMIGKEGGTIPGATFEWNENGHQVVTLPALEDGDYNIVLRSIGDGGLCHLEVRGFQGDEEVMSEEKPLVIEPHQVLKTVLSVSDFIEKREIAFETPAVSLAPDGTRLPFDLDGDGDVDSDDIDRIGDKWGLCEGDAGYDYFYDLDGDGCIEFYDIASVANQYHVAEEADDDALVVNPQHVTEE</sequence>
<dbReference type="Pfam" id="PF13448">
    <property type="entry name" value="DUF4114"/>
    <property type="match status" value="1"/>
</dbReference>
<reference evidence="4" key="2">
    <citation type="submission" date="2019-01" db="EMBL/GenBank/DDBJ databases">
        <title>Genome sequence of Desulfonema ishimotonii strain Tokyo 01.</title>
        <authorList>
            <person name="Fukui M."/>
        </authorList>
    </citation>
    <scope>NUCLEOTIDE SEQUENCE [LARGE SCALE GENOMIC DNA]</scope>
    <source>
        <strain evidence="4">Tokyo 01</strain>
    </source>
</reference>
<proteinExistence type="predicted"/>
<feature type="region of interest" description="Disordered" evidence="1">
    <location>
        <begin position="1"/>
        <end position="26"/>
    </location>
</feature>
<accession>A0A401FQW6</accession>
<feature type="domain" description="DUF4114" evidence="2">
    <location>
        <begin position="781"/>
        <end position="870"/>
    </location>
</feature>
<dbReference type="Proteomes" id="UP000288096">
    <property type="component" value="Unassembled WGS sequence"/>
</dbReference>
<dbReference type="InterPro" id="IPR025193">
    <property type="entry name" value="DUF4114"/>
</dbReference>
<organism evidence="3 4">
    <name type="scientific">Desulfonema ishimotonii</name>
    <dbReference type="NCBI Taxonomy" id="45657"/>
    <lineage>
        <taxon>Bacteria</taxon>
        <taxon>Pseudomonadati</taxon>
        <taxon>Thermodesulfobacteriota</taxon>
        <taxon>Desulfobacteria</taxon>
        <taxon>Desulfobacterales</taxon>
        <taxon>Desulfococcaceae</taxon>
        <taxon>Desulfonema</taxon>
    </lineage>
</organism>
<dbReference type="InterPro" id="IPR036439">
    <property type="entry name" value="Dockerin_dom_sf"/>
</dbReference>
<reference evidence="4" key="1">
    <citation type="submission" date="2017-11" db="EMBL/GenBank/DDBJ databases">
        <authorList>
            <person name="Watanabe M."/>
            <person name="Kojima H."/>
        </authorList>
    </citation>
    <scope>NUCLEOTIDE SEQUENCE [LARGE SCALE GENOMIC DNA]</scope>
    <source>
        <strain evidence="4">Tokyo 01</strain>
    </source>
</reference>
<dbReference type="EMBL" id="BEXT01000001">
    <property type="protein sequence ID" value="GBC59355.1"/>
    <property type="molecule type" value="Genomic_DNA"/>
</dbReference>
<dbReference type="AlphaFoldDB" id="A0A401FQW6"/>